<feature type="domain" description="Methyltransferase" evidence="1">
    <location>
        <begin position="52"/>
        <end position="142"/>
    </location>
</feature>
<dbReference type="InterPro" id="IPR029063">
    <property type="entry name" value="SAM-dependent_MTases_sf"/>
</dbReference>
<reference evidence="3" key="1">
    <citation type="submission" date="2009-02" db="EMBL/GenBank/DDBJ databases">
        <title>Annotation of Streptomyces viridochromogenes strain DSM 40736.</title>
        <authorList>
            <consortium name="The Broad Institute Genome Sequencing Platform"/>
            <consortium name="Broad Institute Microbial Sequencing Center"/>
            <person name="Fischbach M."/>
            <person name="Godfrey P."/>
            <person name="Ward D."/>
            <person name="Young S."/>
            <person name="Zeng Q."/>
            <person name="Koehrsen M."/>
            <person name="Alvarado L."/>
            <person name="Berlin A.M."/>
            <person name="Bochicchio J."/>
            <person name="Borenstein D."/>
            <person name="Chapman S.B."/>
            <person name="Chen Z."/>
            <person name="Engels R."/>
            <person name="Freedman E."/>
            <person name="Gellesch M."/>
            <person name="Goldberg J."/>
            <person name="Griggs A."/>
            <person name="Gujja S."/>
            <person name="Heilman E.R."/>
            <person name="Heiman D.I."/>
            <person name="Hepburn T.A."/>
            <person name="Howarth C."/>
            <person name="Jen D."/>
            <person name="Larson L."/>
            <person name="Lewis B."/>
            <person name="Mehta T."/>
            <person name="Park D."/>
            <person name="Pearson M."/>
            <person name="Richards J."/>
            <person name="Roberts A."/>
            <person name="Saif S."/>
            <person name="Shea T.D."/>
            <person name="Shenoy N."/>
            <person name="Sisk P."/>
            <person name="Stolte C."/>
            <person name="Sykes S.N."/>
            <person name="Thomson T."/>
            <person name="Walk T."/>
            <person name="White J."/>
            <person name="Yandava C."/>
            <person name="Straight P."/>
            <person name="Clardy J."/>
            <person name="Hung D."/>
            <person name="Kolter R."/>
            <person name="Mekalanos J."/>
            <person name="Walker S."/>
            <person name="Walsh C.T."/>
            <person name="Wieland-Brown L.C."/>
            <person name="Haas B."/>
            <person name="Nusbaum C."/>
            <person name="Birren B."/>
        </authorList>
    </citation>
    <scope>NUCLEOTIDE SEQUENCE [LARGE SCALE GENOMIC DNA]</scope>
    <source>
        <strain evidence="3">DSM 40736 / JCM 4977 / BCRC 1201 / Tue 494</strain>
    </source>
</reference>
<dbReference type="InterPro" id="IPR041698">
    <property type="entry name" value="Methyltransf_25"/>
</dbReference>
<dbReference type="PANTHER" id="PTHR42912:SF80">
    <property type="entry name" value="METHYLTRANSFERASE DOMAIN-CONTAINING PROTEIN"/>
    <property type="match status" value="1"/>
</dbReference>
<dbReference type="GO" id="GO:0032259">
    <property type="term" value="P:methylation"/>
    <property type="evidence" value="ECO:0007669"/>
    <property type="project" value="UniProtKB-KW"/>
</dbReference>
<dbReference type="STRING" id="591159.SSQG_04587"/>
<evidence type="ECO:0000259" key="1">
    <source>
        <dbReference type="Pfam" id="PF13649"/>
    </source>
</evidence>
<dbReference type="Gene3D" id="3.40.50.150">
    <property type="entry name" value="Vaccinia Virus protein VP39"/>
    <property type="match status" value="1"/>
</dbReference>
<gene>
    <name evidence="2" type="ORF">SSQG_04587</name>
</gene>
<dbReference type="SUPFAM" id="SSF53335">
    <property type="entry name" value="S-adenosyl-L-methionine-dependent methyltransferases"/>
    <property type="match status" value="1"/>
</dbReference>
<dbReference type="OrthoDB" id="9805171at2"/>
<protein>
    <submittedName>
        <fullName evidence="2">Methyltransferase</fullName>
    </submittedName>
</protein>
<dbReference type="RefSeq" id="WP_003992176.1">
    <property type="nucleotide sequence ID" value="NZ_GG657757.1"/>
</dbReference>
<keyword evidence="2" id="KW-0489">Methyltransferase</keyword>
<evidence type="ECO:0000313" key="2">
    <source>
        <dbReference type="EMBL" id="EFL34069.1"/>
    </source>
</evidence>
<dbReference type="HOGENOM" id="CLU_060397_1_1_11"/>
<keyword evidence="2" id="KW-0808">Transferase</keyword>
<proteinExistence type="predicted"/>
<dbReference type="Pfam" id="PF13649">
    <property type="entry name" value="Methyltransf_25"/>
    <property type="match status" value="1"/>
</dbReference>
<accession>D9X702</accession>
<name>D9X702_STRVT</name>
<dbReference type="eggNOG" id="COG2226">
    <property type="taxonomic scope" value="Bacteria"/>
</dbReference>
<dbReference type="Proteomes" id="UP000004184">
    <property type="component" value="Unassembled WGS sequence"/>
</dbReference>
<dbReference type="InterPro" id="IPR050508">
    <property type="entry name" value="Methyltransf_Superfamily"/>
</dbReference>
<dbReference type="GO" id="GO:0008168">
    <property type="term" value="F:methyltransferase activity"/>
    <property type="evidence" value="ECO:0007669"/>
    <property type="project" value="UniProtKB-KW"/>
</dbReference>
<dbReference type="EMBL" id="GG657757">
    <property type="protein sequence ID" value="EFL34069.1"/>
    <property type="molecule type" value="Genomic_DNA"/>
</dbReference>
<dbReference type="PANTHER" id="PTHR42912">
    <property type="entry name" value="METHYLTRANSFERASE"/>
    <property type="match status" value="1"/>
</dbReference>
<sequence length="227" mass="24895">MTDADFLIETRTFYDTVAEDYAVHFSDPLGARPLDRGLLDAFAELVGVGGEVADLGCGPGRVTAYLASRGLSVFGLDLSESMLAIARRENPDLRFERGSMLDLDLPDGSLAGVVSYYSIIHTPQDRLPEVFAEFARVLRPGGHLLLAFQAGDEPRRYEEAWGHRVALDFRRRRPERLAPLLEAAGLSVRSRTMREADEELGEPTPQALLVARKRAVPETGAGQDAEA</sequence>
<evidence type="ECO:0000313" key="3">
    <source>
        <dbReference type="Proteomes" id="UP000004184"/>
    </source>
</evidence>
<dbReference type="CDD" id="cd02440">
    <property type="entry name" value="AdoMet_MTases"/>
    <property type="match status" value="1"/>
</dbReference>
<dbReference type="AlphaFoldDB" id="D9X702"/>
<organism evidence="2 3">
    <name type="scientific">Streptomyces viridochromogenes (strain DSM 40736 / JCM 4977 / BCRC 1201 / Tue 494)</name>
    <dbReference type="NCBI Taxonomy" id="591159"/>
    <lineage>
        <taxon>Bacteria</taxon>
        <taxon>Bacillati</taxon>
        <taxon>Actinomycetota</taxon>
        <taxon>Actinomycetes</taxon>
        <taxon>Kitasatosporales</taxon>
        <taxon>Streptomycetaceae</taxon>
        <taxon>Streptomyces</taxon>
    </lineage>
</organism>
<keyword evidence="3" id="KW-1185">Reference proteome</keyword>